<dbReference type="EMBL" id="CAQN01000819">
    <property type="protein sequence ID" value="CCQ68650.1"/>
    <property type="molecule type" value="Genomic_DNA"/>
</dbReference>
<protein>
    <submittedName>
        <fullName evidence="1">Uncharacterized protein</fullName>
    </submittedName>
</protein>
<dbReference type="Proteomes" id="UP000018130">
    <property type="component" value="Unassembled WGS sequence"/>
</dbReference>
<reference evidence="1 2" key="2">
    <citation type="submission" date="2013-09" db="EMBL/GenBank/DDBJ databases">
        <title>Whole genome comparison of six Crocosphaera watsonii strains with differing phenotypes.</title>
        <authorList>
            <person name="Bench S.R."/>
            <person name="Heller P."/>
            <person name="Frank I."/>
            <person name="Arciniega M."/>
            <person name="Shilova I.N."/>
            <person name="Zehr J.P."/>
        </authorList>
    </citation>
    <scope>NUCLEOTIDE SEQUENCE [LARGE SCALE GENOMIC DNA]</scope>
    <source>
        <strain evidence="1 2">WH 0402</strain>
    </source>
</reference>
<accession>T2JTW3</accession>
<sequence>MQCVMIISLERARIVATKSDTFKLLGVPSKSVTGSGLSGKSAIFSQSKFSLKHISLKI</sequence>
<proteinExistence type="predicted"/>
<name>T2JTW3_CROWT</name>
<evidence type="ECO:0000313" key="2">
    <source>
        <dbReference type="Proteomes" id="UP000018130"/>
    </source>
</evidence>
<organism evidence="1 2">
    <name type="scientific">Crocosphaera watsonii WH 0402</name>
    <dbReference type="NCBI Taxonomy" id="1284629"/>
    <lineage>
        <taxon>Bacteria</taxon>
        <taxon>Bacillati</taxon>
        <taxon>Cyanobacteriota</taxon>
        <taxon>Cyanophyceae</taxon>
        <taxon>Oscillatoriophycideae</taxon>
        <taxon>Chroococcales</taxon>
        <taxon>Aphanothecaceae</taxon>
        <taxon>Crocosphaera</taxon>
    </lineage>
</organism>
<gene>
    <name evidence="1" type="ORF">CWATWH0402_2721</name>
</gene>
<reference evidence="1 2" key="1">
    <citation type="submission" date="2013-01" db="EMBL/GenBank/DDBJ databases">
        <authorList>
            <person name="Bench S."/>
        </authorList>
    </citation>
    <scope>NUCLEOTIDE SEQUENCE [LARGE SCALE GENOMIC DNA]</scope>
    <source>
        <strain evidence="1 2">WH 0402</strain>
    </source>
</reference>
<evidence type="ECO:0000313" key="1">
    <source>
        <dbReference type="EMBL" id="CCQ68650.1"/>
    </source>
</evidence>
<comment type="caution">
    <text evidence="1">The sequence shown here is derived from an EMBL/GenBank/DDBJ whole genome shotgun (WGS) entry which is preliminary data.</text>
</comment>
<dbReference type="AlphaFoldDB" id="T2JTW3"/>